<feature type="disulfide bond" evidence="1">
    <location>
        <begin position="94"/>
        <end position="111"/>
    </location>
</feature>
<gene>
    <name evidence="3" type="ORF">X975_03400</name>
</gene>
<evidence type="ECO:0000313" key="3">
    <source>
        <dbReference type="EMBL" id="KFM59438.1"/>
    </source>
</evidence>
<feature type="non-terminal residue" evidence="3">
    <location>
        <position position="140"/>
    </location>
</feature>
<dbReference type="PROSITE" id="PS50026">
    <property type="entry name" value="EGF_3"/>
    <property type="match status" value="1"/>
</dbReference>
<dbReference type="PROSITE" id="PS01186">
    <property type="entry name" value="EGF_2"/>
    <property type="match status" value="1"/>
</dbReference>
<dbReference type="InterPro" id="IPR000742">
    <property type="entry name" value="EGF"/>
</dbReference>
<dbReference type="OrthoDB" id="6138650at2759"/>
<dbReference type="Gene3D" id="2.10.25.10">
    <property type="entry name" value="Laminin"/>
    <property type="match status" value="1"/>
</dbReference>
<sequence length="140" mass="16627">MKSGLRAIEFDHYNRDLKMEIGRFDFGIISSTHEPTYLITNKRFLVLDMRIRTLENVHLRVREHLMDAFGFNITYEMIPKKQRVRKDPCIYHHCSFTGYCYASSNFEAYNCHCFEGYFGKECQYDNYCGPTSKQKICFNG</sequence>
<dbReference type="AlphaFoldDB" id="A0A087T2U9"/>
<dbReference type="Proteomes" id="UP000054359">
    <property type="component" value="Unassembled WGS sequence"/>
</dbReference>
<comment type="caution">
    <text evidence="1">Lacks conserved residue(s) required for the propagation of feature annotation.</text>
</comment>
<keyword evidence="4" id="KW-1185">Reference proteome</keyword>
<dbReference type="EMBL" id="KK113138">
    <property type="protein sequence ID" value="KFM59438.1"/>
    <property type="molecule type" value="Genomic_DNA"/>
</dbReference>
<accession>A0A087T2U9</accession>
<evidence type="ECO:0000313" key="4">
    <source>
        <dbReference type="Proteomes" id="UP000054359"/>
    </source>
</evidence>
<keyword evidence="1" id="KW-1015">Disulfide bond</keyword>
<feature type="disulfide bond" evidence="1">
    <location>
        <begin position="113"/>
        <end position="122"/>
    </location>
</feature>
<feature type="domain" description="EGF-like" evidence="2">
    <location>
        <begin position="85"/>
        <end position="123"/>
    </location>
</feature>
<keyword evidence="1" id="KW-0245">EGF-like domain</keyword>
<protein>
    <recommendedName>
        <fullName evidence="2">EGF-like domain-containing protein</fullName>
    </recommendedName>
</protein>
<name>A0A087T2U9_STEMI</name>
<dbReference type="OMA" id="GKECQYD"/>
<organism evidence="3 4">
    <name type="scientific">Stegodyphus mimosarum</name>
    <name type="common">African social velvet spider</name>
    <dbReference type="NCBI Taxonomy" id="407821"/>
    <lineage>
        <taxon>Eukaryota</taxon>
        <taxon>Metazoa</taxon>
        <taxon>Ecdysozoa</taxon>
        <taxon>Arthropoda</taxon>
        <taxon>Chelicerata</taxon>
        <taxon>Arachnida</taxon>
        <taxon>Araneae</taxon>
        <taxon>Araneomorphae</taxon>
        <taxon>Entelegynae</taxon>
        <taxon>Eresoidea</taxon>
        <taxon>Eresidae</taxon>
        <taxon>Stegodyphus</taxon>
    </lineage>
</organism>
<evidence type="ECO:0000259" key="2">
    <source>
        <dbReference type="PROSITE" id="PS50026"/>
    </source>
</evidence>
<evidence type="ECO:0000256" key="1">
    <source>
        <dbReference type="PROSITE-ProRule" id="PRU00076"/>
    </source>
</evidence>
<proteinExistence type="predicted"/>
<reference evidence="3 4" key="1">
    <citation type="submission" date="2013-11" db="EMBL/GenBank/DDBJ databases">
        <title>Genome sequencing of Stegodyphus mimosarum.</title>
        <authorList>
            <person name="Bechsgaard J."/>
        </authorList>
    </citation>
    <scope>NUCLEOTIDE SEQUENCE [LARGE SCALE GENOMIC DNA]</scope>
</reference>
<dbReference type="SUPFAM" id="SSF57196">
    <property type="entry name" value="EGF/Laminin"/>
    <property type="match status" value="1"/>
</dbReference>
<dbReference type="PROSITE" id="PS00022">
    <property type="entry name" value="EGF_1"/>
    <property type="match status" value="1"/>
</dbReference>